<feature type="domain" description="TIR" evidence="1">
    <location>
        <begin position="2"/>
        <end position="138"/>
    </location>
</feature>
<gene>
    <name evidence="2" type="ORF">G7043_11165</name>
</gene>
<reference evidence="2 3" key="1">
    <citation type="submission" date="2020-03" db="EMBL/GenBank/DDBJ databases">
        <title>Isolation and identification of active actinomycetes.</title>
        <authorList>
            <person name="Sun X."/>
        </authorList>
    </citation>
    <scope>NUCLEOTIDE SEQUENCE [LARGE SCALE GENOMIC DNA]</scope>
    <source>
        <strain evidence="2 3">NEAU-D13</strain>
    </source>
</reference>
<evidence type="ECO:0000259" key="1">
    <source>
        <dbReference type="PROSITE" id="PS50104"/>
    </source>
</evidence>
<keyword evidence="3" id="KW-1185">Reference proteome</keyword>
<dbReference type="SUPFAM" id="SSF52200">
    <property type="entry name" value="Toll/Interleukin receptor TIR domain"/>
    <property type="match status" value="1"/>
</dbReference>
<evidence type="ECO:0000313" key="2">
    <source>
        <dbReference type="EMBL" id="NGY59485.1"/>
    </source>
</evidence>
<dbReference type="PROSITE" id="PS50104">
    <property type="entry name" value="TIR"/>
    <property type="match status" value="1"/>
</dbReference>
<dbReference type="Gene3D" id="3.40.50.10140">
    <property type="entry name" value="Toll/interleukin-1 receptor homology (TIR) domain"/>
    <property type="match status" value="1"/>
</dbReference>
<evidence type="ECO:0000313" key="3">
    <source>
        <dbReference type="Proteomes" id="UP000481360"/>
    </source>
</evidence>
<organism evidence="2 3">
    <name type="scientific">Lentzea alba</name>
    <dbReference type="NCBI Taxonomy" id="2714351"/>
    <lineage>
        <taxon>Bacteria</taxon>
        <taxon>Bacillati</taxon>
        <taxon>Actinomycetota</taxon>
        <taxon>Actinomycetes</taxon>
        <taxon>Pseudonocardiales</taxon>
        <taxon>Pseudonocardiaceae</taxon>
        <taxon>Lentzea</taxon>
    </lineage>
</organism>
<name>A0A7C9RNM3_9PSEU</name>
<protein>
    <submittedName>
        <fullName evidence="2">TIR domain-containing protein</fullName>
    </submittedName>
</protein>
<dbReference type="Proteomes" id="UP000481360">
    <property type="component" value="Unassembled WGS sequence"/>
</dbReference>
<dbReference type="GO" id="GO:0007165">
    <property type="term" value="P:signal transduction"/>
    <property type="evidence" value="ECO:0007669"/>
    <property type="project" value="InterPro"/>
</dbReference>
<accession>A0A7C9RNM3</accession>
<comment type="caution">
    <text evidence="2">The sequence shown here is derived from an EMBL/GenBank/DDBJ whole genome shotgun (WGS) entry which is preliminary data.</text>
</comment>
<proteinExistence type="predicted"/>
<dbReference type="InterPro" id="IPR035897">
    <property type="entry name" value="Toll_tir_struct_dom_sf"/>
</dbReference>
<dbReference type="EMBL" id="JAAMPJ010000002">
    <property type="protein sequence ID" value="NGY59485.1"/>
    <property type="molecule type" value="Genomic_DNA"/>
</dbReference>
<sequence>MTKYAVCLSFAGEDRKYVAEVAEHLKNLGIDHFYDVNEQAELWGKDLSEHLDDIYRKNSRFCVMFVSEHYVRKMWTIHERRSALARGLQNPEQEYVLPARFDDTEVPGLRPSVGYLDLRTRTPRELAEMIAKKVGVAVGAQDAGWEYQLFSDTVALHMSKLGDKQISHELGDVSPGRTITSDTDAHDNYLARTRTFDEIVNRIADLLSPGKQQWAFGPAGRPGDRDRIRLLANRFVESYESLLDWAAELRGTTTPDRYRTLYQATARLADEPLRQIEEFVAQFAAATERGAGDLQLLLSYDLGPVEAELKKVQTT</sequence>
<dbReference type="InterPro" id="IPR000157">
    <property type="entry name" value="TIR_dom"/>
</dbReference>
<dbReference type="RefSeq" id="WP_166045483.1">
    <property type="nucleotide sequence ID" value="NZ_JAAMPJ010000002.1"/>
</dbReference>
<dbReference type="Pfam" id="PF13676">
    <property type="entry name" value="TIR_2"/>
    <property type="match status" value="1"/>
</dbReference>
<dbReference type="AlphaFoldDB" id="A0A7C9RNM3"/>
<dbReference type="SMART" id="SM00255">
    <property type="entry name" value="TIR"/>
    <property type="match status" value="1"/>
</dbReference>